<evidence type="ECO:0000313" key="2">
    <source>
        <dbReference type="Proteomes" id="UP000663864"/>
    </source>
</evidence>
<dbReference type="EMBL" id="CAJNOT010005854">
    <property type="protein sequence ID" value="CAF1476578.1"/>
    <property type="molecule type" value="Genomic_DNA"/>
</dbReference>
<dbReference type="Proteomes" id="UP000663864">
    <property type="component" value="Unassembled WGS sequence"/>
</dbReference>
<evidence type="ECO:0000313" key="1">
    <source>
        <dbReference type="EMBL" id="CAF1476578.1"/>
    </source>
</evidence>
<dbReference type="AlphaFoldDB" id="A0A815RHH9"/>
<gene>
    <name evidence="1" type="ORF">ZHD862_LOCUS36373</name>
</gene>
<comment type="caution">
    <text evidence="1">The sequence shown here is derived from an EMBL/GenBank/DDBJ whole genome shotgun (WGS) entry which is preliminary data.</text>
</comment>
<feature type="non-terminal residue" evidence="1">
    <location>
        <position position="1"/>
    </location>
</feature>
<sequence>MLLSLFSGLTVALRIISPFIVKLGLWLHTQFVKKCQQQKSQQDRVNTISSNSLIRTSTQQDEIAQVATESIR</sequence>
<name>A0A815RHH9_9BILA</name>
<organism evidence="1 2">
    <name type="scientific">Rotaria sordida</name>
    <dbReference type="NCBI Taxonomy" id="392033"/>
    <lineage>
        <taxon>Eukaryota</taxon>
        <taxon>Metazoa</taxon>
        <taxon>Spiralia</taxon>
        <taxon>Gnathifera</taxon>
        <taxon>Rotifera</taxon>
        <taxon>Eurotatoria</taxon>
        <taxon>Bdelloidea</taxon>
        <taxon>Philodinida</taxon>
        <taxon>Philodinidae</taxon>
        <taxon>Rotaria</taxon>
    </lineage>
</organism>
<accession>A0A815RHH9</accession>
<reference evidence="1" key="1">
    <citation type="submission" date="2021-02" db="EMBL/GenBank/DDBJ databases">
        <authorList>
            <person name="Nowell W R."/>
        </authorList>
    </citation>
    <scope>NUCLEOTIDE SEQUENCE</scope>
</reference>
<proteinExistence type="predicted"/>
<protein>
    <submittedName>
        <fullName evidence="1">Uncharacterized protein</fullName>
    </submittedName>
</protein>